<organism evidence="2 3">
    <name type="scientific">Gordonia rubripertincta</name>
    <name type="common">Rhodococcus corallinus</name>
    <dbReference type="NCBI Taxonomy" id="36822"/>
    <lineage>
        <taxon>Bacteria</taxon>
        <taxon>Bacillati</taxon>
        <taxon>Actinomycetota</taxon>
        <taxon>Actinomycetes</taxon>
        <taxon>Mycobacteriales</taxon>
        <taxon>Gordoniaceae</taxon>
        <taxon>Gordonia</taxon>
    </lineage>
</organism>
<dbReference type="PANTHER" id="PTHR12110:SF48">
    <property type="entry name" value="BLL3656 PROTEIN"/>
    <property type="match status" value="1"/>
</dbReference>
<dbReference type="Pfam" id="PF01261">
    <property type="entry name" value="AP_endonuc_2"/>
    <property type="match status" value="1"/>
</dbReference>
<evidence type="ECO:0000313" key="3">
    <source>
        <dbReference type="Proteomes" id="UP001067235"/>
    </source>
</evidence>
<keyword evidence="3" id="KW-1185">Reference proteome</keyword>
<dbReference type="InterPro" id="IPR036237">
    <property type="entry name" value="Xyl_isomerase-like_sf"/>
</dbReference>
<evidence type="ECO:0000259" key="1">
    <source>
        <dbReference type="Pfam" id="PF01261"/>
    </source>
</evidence>
<proteinExistence type="predicted"/>
<dbReference type="Gene3D" id="3.20.20.150">
    <property type="entry name" value="Divalent-metal-dependent TIM barrel enzymes"/>
    <property type="match status" value="1"/>
</dbReference>
<reference evidence="2" key="1">
    <citation type="submission" date="2022-12" db="EMBL/GenBank/DDBJ databases">
        <authorList>
            <person name="Krivoruchko A.V."/>
            <person name="Elkin A."/>
        </authorList>
    </citation>
    <scope>NUCLEOTIDE SEQUENCE</scope>
    <source>
        <strain evidence="2">IEGM 1388</strain>
    </source>
</reference>
<name>A0ABT4MNK6_GORRU</name>
<comment type="caution">
    <text evidence="2">The sequence shown here is derived from an EMBL/GenBank/DDBJ whole genome shotgun (WGS) entry which is preliminary data.</text>
</comment>
<gene>
    <name evidence="2" type="ORF">O4213_01235</name>
</gene>
<protein>
    <submittedName>
        <fullName evidence="2">TIM barrel protein</fullName>
    </submittedName>
</protein>
<dbReference type="InterPro" id="IPR013022">
    <property type="entry name" value="Xyl_isomerase-like_TIM-brl"/>
</dbReference>
<dbReference type="Proteomes" id="UP001067235">
    <property type="component" value="Unassembled WGS sequence"/>
</dbReference>
<evidence type="ECO:0000313" key="2">
    <source>
        <dbReference type="EMBL" id="MCZ4548586.1"/>
    </source>
</evidence>
<accession>A0ABT4MNK6</accession>
<sequence length="277" mass="29171">MILWGGTLAPATVEEKIQHASAAGFTGLSIAPMEVGPPGSTVQHGRRLRAFADDHGIALACLDPVTSWLPLDSGSTSPSAQLSMSEVFQTYSLRECLDLAHTVGAGTISAVDTSGLPRDHGLLVDSLAAIYETAHSESLVVQLEPMPFSAVRDISCARSVIVDSNCSHVGIAFDCWHFGRSTDSREPLTALQKGAITSVQLNDGPRTPAADPWDEATNHRLFPGDGEMDVMGMFAAVVPYLREGALIGPEVISADARGAPAAHVAANAKKTSDRMID</sequence>
<dbReference type="EMBL" id="JAPWIE010000001">
    <property type="protein sequence ID" value="MCZ4548586.1"/>
    <property type="molecule type" value="Genomic_DNA"/>
</dbReference>
<dbReference type="PANTHER" id="PTHR12110">
    <property type="entry name" value="HYDROXYPYRUVATE ISOMERASE"/>
    <property type="match status" value="1"/>
</dbReference>
<feature type="domain" description="Xylose isomerase-like TIM barrel" evidence="1">
    <location>
        <begin position="18"/>
        <end position="255"/>
    </location>
</feature>
<dbReference type="SUPFAM" id="SSF51658">
    <property type="entry name" value="Xylose isomerase-like"/>
    <property type="match status" value="1"/>
</dbReference>
<dbReference type="RefSeq" id="WP_301569070.1">
    <property type="nucleotide sequence ID" value="NZ_JAPWIE010000001.1"/>
</dbReference>
<dbReference type="InterPro" id="IPR050312">
    <property type="entry name" value="IolE/XylAMocC-like"/>
</dbReference>